<keyword evidence="4" id="KW-1185">Reference proteome</keyword>
<dbReference type="InterPro" id="IPR046714">
    <property type="entry name" value="DUF6787"/>
</dbReference>
<organism evidence="3 4">
    <name type="scientific">Flavobacterium caeni</name>
    <dbReference type="NCBI Taxonomy" id="490189"/>
    <lineage>
        <taxon>Bacteria</taxon>
        <taxon>Pseudomonadati</taxon>
        <taxon>Bacteroidota</taxon>
        <taxon>Flavobacteriia</taxon>
        <taxon>Flavobacteriales</taxon>
        <taxon>Flavobacteriaceae</taxon>
        <taxon>Flavobacterium</taxon>
    </lineage>
</organism>
<dbReference type="STRING" id="490189.SAMN02927903_02420"/>
<reference evidence="3 4" key="1">
    <citation type="submission" date="2016-10" db="EMBL/GenBank/DDBJ databases">
        <authorList>
            <person name="de Groot N.N."/>
        </authorList>
    </citation>
    <scope>NUCLEOTIDE SEQUENCE [LARGE SCALE GENOMIC DNA]</scope>
    <source>
        <strain evidence="3 4">CGMCC 1.7031</strain>
    </source>
</reference>
<feature type="transmembrane region" description="Helical" evidence="1">
    <location>
        <begin position="51"/>
        <end position="77"/>
    </location>
</feature>
<keyword evidence="1" id="KW-0812">Transmembrane</keyword>
<feature type="transmembrane region" description="Helical" evidence="1">
    <location>
        <begin position="12"/>
        <end position="31"/>
    </location>
</feature>
<gene>
    <name evidence="3" type="ORF">SAMN02927903_02420</name>
</gene>
<evidence type="ECO:0000256" key="1">
    <source>
        <dbReference type="SAM" id="Phobius"/>
    </source>
</evidence>
<dbReference type="Pfam" id="PF20584">
    <property type="entry name" value="DUF6787"/>
    <property type="match status" value="1"/>
</dbReference>
<dbReference type="EMBL" id="FMVF01000011">
    <property type="protein sequence ID" value="SCY80005.1"/>
    <property type="molecule type" value="Genomic_DNA"/>
</dbReference>
<dbReference type="Proteomes" id="UP000199354">
    <property type="component" value="Unassembled WGS sequence"/>
</dbReference>
<evidence type="ECO:0000313" key="4">
    <source>
        <dbReference type="Proteomes" id="UP000199354"/>
    </source>
</evidence>
<accession>A0A1G5IV71</accession>
<feature type="domain" description="DUF6787" evidence="2">
    <location>
        <begin position="18"/>
        <end position="95"/>
    </location>
</feature>
<name>A0A1G5IV71_9FLAO</name>
<dbReference type="OrthoDB" id="1151370at2"/>
<sequence>MEKLKTRWGIRSNFQLVVIFIVFAINGSLSAKIGIYLMNLMGWTKENMQPVLFYVIAGILILPLYPLLLMVVGWLFGQSEFFFPFAKKMLNRISFGLLFKK</sequence>
<keyword evidence="1" id="KW-1133">Transmembrane helix</keyword>
<protein>
    <recommendedName>
        <fullName evidence="2">DUF6787 domain-containing protein</fullName>
    </recommendedName>
</protein>
<dbReference type="AlphaFoldDB" id="A0A1G5IV71"/>
<evidence type="ECO:0000259" key="2">
    <source>
        <dbReference type="Pfam" id="PF20584"/>
    </source>
</evidence>
<evidence type="ECO:0000313" key="3">
    <source>
        <dbReference type="EMBL" id="SCY80005.1"/>
    </source>
</evidence>
<proteinExistence type="predicted"/>
<keyword evidence="1" id="KW-0472">Membrane</keyword>
<dbReference type="RefSeq" id="WP_091144168.1">
    <property type="nucleotide sequence ID" value="NZ_FMVF01000011.1"/>
</dbReference>